<keyword evidence="5" id="KW-1185">Reference proteome</keyword>
<gene>
    <name evidence="4" type="ORF">SAMN05421508_103144</name>
</gene>
<proteinExistence type="predicted"/>
<name>A0A286GDT0_9PROT</name>
<evidence type="ECO:0000259" key="3">
    <source>
        <dbReference type="Pfam" id="PF13501"/>
    </source>
</evidence>
<dbReference type="InterPro" id="IPR030831">
    <property type="entry name" value="Fuse-rel_SoxYZ"/>
</dbReference>
<feature type="domain" description="Sulphur oxidation protein SoxZ" evidence="2">
    <location>
        <begin position="173"/>
        <end position="257"/>
    </location>
</feature>
<dbReference type="Gene3D" id="2.60.40.10">
    <property type="entry name" value="Immunoglobulins"/>
    <property type="match status" value="1"/>
</dbReference>
<feature type="signal peptide" evidence="1">
    <location>
        <begin position="1"/>
        <end position="25"/>
    </location>
</feature>
<evidence type="ECO:0000313" key="4">
    <source>
        <dbReference type="EMBL" id="SOD93661.1"/>
    </source>
</evidence>
<dbReference type="InterPro" id="IPR014756">
    <property type="entry name" value="Ig_E-set"/>
</dbReference>
<organism evidence="4 5">
    <name type="scientific">Caenispirillum bisanense</name>
    <dbReference type="NCBI Taxonomy" id="414052"/>
    <lineage>
        <taxon>Bacteria</taxon>
        <taxon>Pseudomonadati</taxon>
        <taxon>Pseudomonadota</taxon>
        <taxon>Alphaproteobacteria</taxon>
        <taxon>Rhodospirillales</taxon>
        <taxon>Novispirillaceae</taxon>
        <taxon>Caenispirillum</taxon>
    </lineage>
</organism>
<dbReference type="RefSeq" id="WP_097278510.1">
    <property type="nucleotide sequence ID" value="NZ_OCNJ01000003.1"/>
</dbReference>
<evidence type="ECO:0000259" key="2">
    <source>
        <dbReference type="Pfam" id="PF08770"/>
    </source>
</evidence>
<dbReference type="NCBIfam" id="TIGR04557">
    <property type="entry name" value="fuse_rel_SoxYZ"/>
    <property type="match status" value="1"/>
</dbReference>
<dbReference type="AlphaFoldDB" id="A0A286GDT0"/>
<dbReference type="Pfam" id="PF08770">
    <property type="entry name" value="SoxZ"/>
    <property type="match status" value="1"/>
</dbReference>
<dbReference type="SUPFAM" id="SSF81296">
    <property type="entry name" value="E set domains"/>
    <property type="match status" value="1"/>
</dbReference>
<dbReference type="Gene3D" id="2.60.40.2470">
    <property type="entry name" value="SoxY domain"/>
    <property type="match status" value="1"/>
</dbReference>
<keyword evidence="1" id="KW-0732">Signal</keyword>
<accession>A0A286GDT0</accession>
<evidence type="ECO:0000313" key="5">
    <source>
        <dbReference type="Proteomes" id="UP000219621"/>
    </source>
</evidence>
<dbReference type="EMBL" id="OCNJ01000003">
    <property type="protein sequence ID" value="SOD93661.1"/>
    <property type="molecule type" value="Genomic_DNA"/>
</dbReference>
<dbReference type="InterPro" id="IPR013783">
    <property type="entry name" value="Ig-like_fold"/>
</dbReference>
<feature type="domain" description="Ig-like SoxY" evidence="3">
    <location>
        <begin position="44"/>
        <end position="146"/>
    </location>
</feature>
<protein>
    <submittedName>
        <fullName evidence="4">Sulfur-oxidizing protein SoxY</fullName>
    </submittedName>
</protein>
<dbReference type="Pfam" id="PF13501">
    <property type="entry name" value="SoxY"/>
    <property type="match status" value="1"/>
</dbReference>
<dbReference type="OrthoDB" id="5343309at2"/>
<feature type="chain" id="PRO_5012334898" evidence="1">
    <location>
        <begin position="26"/>
        <end position="275"/>
    </location>
</feature>
<evidence type="ECO:0000256" key="1">
    <source>
        <dbReference type="SAM" id="SignalP"/>
    </source>
</evidence>
<dbReference type="InterPro" id="IPR014880">
    <property type="entry name" value="SoxZ_dom"/>
</dbReference>
<reference evidence="5" key="1">
    <citation type="submission" date="2017-09" db="EMBL/GenBank/DDBJ databases">
        <authorList>
            <person name="Varghese N."/>
            <person name="Submissions S."/>
        </authorList>
    </citation>
    <scope>NUCLEOTIDE SEQUENCE [LARGE SCALE GENOMIC DNA]</scope>
    <source>
        <strain evidence="5">USBA 140</strain>
    </source>
</reference>
<sequence>MRLAAVAAIIAATGAAFVAASPATAEGPKDPLNSVLWDYVHEQILEGAPVVFDDRVQVFAPMVVEDGRLVPVSVRADGIPGVTQILVFADLNPIPRAVLLEPLKVEPYVALRMKVNEGTAIRAAVRTLDGLWHLGGTVVAAPGGGCAAPRLTAGDADWEDHLGEVRGRAWTTADGGERLRILVRHPMDTGLVDGIPEFFVERITVTDGGGAEIARMQVWSAMSTDPVLTLELPPAAAGQGGFTVQARDSDANEFAGTIPAPATTMPPVSLQEVMR</sequence>
<dbReference type="Proteomes" id="UP000219621">
    <property type="component" value="Unassembled WGS sequence"/>
</dbReference>
<dbReference type="InterPro" id="IPR038162">
    <property type="entry name" value="SoxY_sf"/>
</dbReference>
<dbReference type="InterPro" id="IPR032711">
    <property type="entry name" value="SoxY"/>
</dbReference>